<evidence type="ECO:0000256" key="6">
    <source>
        <dbReference type="ARBA" id="ARBA00022530"/>
    </source>
</evidence>
<dbReference type="InterPro" id="IPR036236">
    <property type="entry name" value="Znf_C2H2_sf"/>
</dbReference>
<keyword evidence="10 20" id="KW-0863">Zinc-finger</keyword>
<feature type="domain" description="C2H2-type" evidence="23">
    <location>
        <begin position="127"/>
        <end position="154"/>
    </location>
</feature>
<dbReference type="FunFam" id="3.30.160.60:FF:000168">
    <property type="entry name" value="zinc finger protein Eos isoform X1"/>
    <property type="match status" value="1"/>
</dbReference>
<dbReference type="SMART" id="SM00097">
    <property type="entry name" value="WNT1"/>
    <property type="match status" value="1"/>
</dbReference>
<evidence type="ECO:0000313" key="24">
    <source>
        <dbReference type="Ensembl" id="ENSAMXP00005005605.1"/>
    </source>
</evidence>
<evidence type="ECO:0000256" key="5">
    <source>
        <dbReference type="ARBA" id="ARBA00022525"/>
    </source>
</evidence>
<keyword evidence="8" id="KW-0479">Metal-binding</keyword>
<evidence type="ECO:0000256" key="8">
    <source>
        <dbReference type="ARBA" id="ARBA00022723"/>
    </source>
</evidence>
<name>A0A8B9H750_ASTMX</name>
<feature type="domain" description="C2H2-type" evidence="23">
    <location>
        <begin position="216"/>
        <end position="244"/>
    </location>
</feature>
<evidence type="ECO:0000256" key="16">
    <source>
        <dbReference type="ARBA" id="ARBA00023180"/>
    </source>
</evidence>
<dbReference type="PANTHER" id="PTHR12027:SF76">
    <property type="entry name" value="PROTEIN WNT-10B"/>
    <property type="match status" value="1"/>
</dbReference>
<evidence type="ECO:0000256" key="13">
    <source>
        <dbReference type="ARBA" id="ARBA00023125"/>
    </source>
</evidence>
<dbReference type="PANTHER" id="PTHR12027">
    <property type="entry name" value="WNT RELATED"/>
    <property type="match status" value="1"/>
</dbReference>
<feature type="compositionally biased region" description="Polar residues" evidence="22">
    <location>
        <begin position="244"/>
        <end position="258"/>
    </location>
</feature>
<organism evidence="24 25">
    <name type="scientific">Astyanax mexicanus</name>
    <name type="common">Blind cave fish</name>
    <name type="synonym">Astyanax fasciatus mexicanus</name>
    <dbReference type="NCBI Taxonomy" id="7994"/>
    <lineage>
        <taxon>Eukaryota</taxon>
        <taxon>Metazoa</taxon>
        <taxon>Chordata</taxon>
        <taxon>Craniata</taxon>
        <taxon>Vertebrata</taxon>
        <taxon>Euteleostomi</taxon>
        <taxon>Actinopterygii</taxon>
        <taxon>Neopterygii</taxon>
        <taxon>Teleostei</taxon>
        <taxon>Ostariophysi</taxon>
        <taxon>Characiformes</taxon>
        <taxon>Characoidei</taxon>
        <taxon>Acestrorhamphidae</taxon>
        <taxon>Acestrorhamphinae</taxon>
        <taxon>Astyanax</taxon>
    </lineage>
</organism>
<dbReference type="FunFam" id="3.30.160.60:FF:000073">
    <property type="entry name" value="IKAROS family zinc finger 1"/>
    <property type="match status" value="1"/>
</dbReference>
<evidence type="ECO:0000256" key="12">
    <source>
        <dbReference type="ARBA" id="ARBA00023015"/>
    </source>
</evidence>
<keyword evidence="14" id="KW-1015">Disulfide bond</keyword>
<dbReference type="GO" id="GO:0045165">
    <property type="term" value="P:cell fate commitment"/>
    <property type="evidence" value="ECO:0007669"/>
    <property type="project" value="TreeGrafter"/>
</dbReference>
<dbReference type="SMART" id="SM00355">
    <property type="entry name" value="ZnF_C2H2"/>
    <property type="match status" value="6"/>
</dbReference>
<keyword evidence="13" id="KW-0238">DNA-binding</keyword>
<evidence type="ECO:0000256" key="7">
    <source>
        <dbReference type="ARBA" id="ARBA00022687"/>
    </source>
</evidence>
<evidence type="ECO:0000313" key="25">
    <source>
        <dbReference type="Proteomes" id="UP000694621"/>
    </source>
</evidence>
<dbReference type="GO" id="GO:0048513">
    <property type="term" value="P:animal organ development"/>
    <property type="evidence" value="ECO:0007669"/>
    <property type="project" value="UniProtKB-ARBA"/>
</dbReference>
<dbReference type="GO" id="GO:0008270">
    <property type="term" value="F:zinc ion binding"/>
    <property type="evidence" value="ECO:0007669"/>
    <property type="project" value="UniProtKB-KW"/>
</dbReference>
<comment type="function">
    <text evidence="21">Ligand for members of the frizzled family of seven transmembrane receptors.</text>
</comment>
<feature type="compositionally biased region" description="Basic and acidic residues" evidence="22">
    <location>
        <begin position="408"/>
        <end position="417"/>
    </location>
</feature>
<dbReference type="FunFam" id="3.30.160.60:FF:000372">
    <property type="entry name" value="IKAROS family zinc finger 4"/>
    <property type="match status" value="1"/>
</dbReference>
<dbReference type="Gene3D" id="3.30.160.60">
    <property type="entry name" value="Classic Zinc Finger"/>
    <property type="match status" value="5"/>
</dbReference>
<keyword evidence="12" id="KW-0805">Transcription regulation</keyword>
<dbReference type="GO" id="GO:0003677">
    <property type="term" value="F:DNA binding"/>
    <property type="evidence" value="ECO:0007669"/>
    <property type="project" value="UniProtKB-KW"/>
</dbReference>
<protein>
    <recommendedName>
        <fullName evidence="21">Protein Wnt</fullName>
    </recommendedName>
</protein>
<dbReference type="PROSITE" id="PS50157">
    <property type="entry name" value="ZINC_FINGER_C2H2_2"/>
    <property type="match status" value="4"/>
</dbReference>
<dbReference type="Pfam" id="PF00110">
    <property type="entry name" value="wnt"/>
    <property type="match status" value="1"/>
</dbReference>
<dbReference type="PRINTS" id="PR01349">
    <property type="entry name" value="WNTPROTEIN"/>
</dbReference>
<evidence type="ECO:0000256" key="19">
    <source>
        <dbReference type="ARBA" id="ARBA00038390"/>
    </source>
</evidence>
<feature type="region of interest" description="Disordered" evidence="22">
    <location>
        <begin position="1"/>
        <end position="94"/>
    </location>
</feature>
<sequence length="1000" mass="109740">MNADDCNGRSYMSGNGDSSTEREFFAGLRGPSVSTPNSQHSSPSRSLSANSIKVELYSDEEAGAATLAERRGGERDEGWKDDKGDIPEEGVVEVGGGVRGQGGTGCGEMGSPGPASPGPIRLPNGKLKCDICGMICIGPNVLMVHKRSHTGERPFQCNQCGASFTQKGNLLRHIKLHSGEKPFKCPFCNYACRRRDALTGHLRTHSVSSPTVGKPYKCSYCGRSYKQQSTLEEHRERCHSYLQSLDHQPAHSTQSAQGEESRNMDVIPEGLVQPSSEKMTFIERVANSITKRKRSTPQKFLGDKHMRMNISEVTYELSSSPEKERDMLGLHGGSDPASLVGVGGRYFRGPRGTSEDMDSPQGMRLPPPHPACMSEFTPVISSVYPHITPLGQRLNCGGGVSMSLAGREAGEGHEDVPSGRSHTASPSNGCQDSTDNESMAEEPCIVASVPPAGSNHHGRERHSPSHAKETDLELKRERGVPGAVQTAPAKGSPRSPHASREAMQVVDGEGQPVRSFRCEHCRIFFLDHVMFTIHMGCHGFRQPFECNICGHRSQDRYEFSSHIVRGEHQGGGHVPETNVTDRGRPLDVSRCLAFIYLRVLCNDILGLKVAGEPVLTPNAVCLKLAGLSKRQMRLCVRSPDVTASALQGIQVAIHECQHQLRDQRWNCSTLENHGKVPHQSAILNRGFRESAFSLALLAAGVAHSVASACSMGKLRGCGCEAKRRLDEDKIRVKLGQLQLQTLQKSGVSIVGAGGRMPEISPNHSGLPAYLRSAHPATLLKPLPEGVTSLQETWEWGGCNHDARFGVRFSRDWLDSRGSSRDIHARMKMHNNRVGRQIVTDNMKRKCKCHGTSGSCQFKTCWYVSPEFRLVGSLLRQKFLSAVFINSQNKNSGVFNPRVLSGQEGAEPARARRRSLSRELVYFEKSPDFCEREPSVDSPGTQGRICNKSSPAMDGCGSLCCGRGHNILKQTRSERCHCRFHWCCYVLCDECRVTEWVNVCK</sequence>
<keyword evidence="6" id="KW-0272">Extracellular matrix</keyword>
<keyword evidence="7 21" id="KW-0879">Wnt signaling pathway</keyword>
<feature type="region of interest" description="Disordered" evidence="22">
    <location>
        <begin position="405"/>
        <end position="499"/>
    </location>
</feature>
<evidence type="ECO:0000256" key="2">
    <source>
        <dbReference type="ARBA" id="ARBA00004498"/>
    </source>
</evidence>
<dbReference type="GO" id="GO:0005634">
    <property type="term" value="C:nucleus"/>
    <property type="evidence" value="ECO:0007669"/>
    <property type="project" value="UniProtKB-SubCell"/>
</dbReference>
<dbReference type="InterPro" id="IPR018161">
    <property type="entry name" value="Wnt_CS"/>
</dbReference>
<comment type="similarity">
    <text evidence="19">Belongs to the Ikaros C2H2-type zinc-finger protein family.</text>
</comment>
<dbReference type="GO" id="GO:0060070">
    <property type="term" value="P:canonical Wnt signaling pathway"/>
    <property type="evidence" value="ECO:0007669"/>
    <property type="project" value="TreeGrafter"/>
</dbReference>
<reference evidence="24" key="1">
    <citation type="submission" date="2025-08" db="UniProtKB">
        <authorList>
            <consortium name="Ensembl"/>
        </authorList>
    </citation>
    <scope>IDENTIFICATION</scope>
</reference>
<accession>A0A8B9H750</accession>
<dbReference type="GO" id="GO:0005125">
    <property type="term" value="F:cytokine activity"/>
    <property type="evidence" value="ECO:0007669"/>
    <property type="project" value="TreeGrafter"/>
</dbReference>
<evidence type="ECO:0000256" key="18">
    <source>
        <dbReference type="ARBA" id="ARBA00023288"/>
    </source>
</evidence>
<evidence type="ECO:0000259" key="23">
    <source>
        <dbReference type="PROSITE" id="PS50157"/>
    </source>
</evidence>
<dbReference type="FunFam" id="3.30.160.60:FF:000080">
    <property type="entry name" value="IKAROS family zinc finger 4"/>
    <property type="match status" value="1"/>
</dbReference>
<evidence type="ECO:0000256" key="14">
    <source>
        <dbReference type="ARBA" id="ARBA00023157"/>
    </source>
</evidence>
<evidence type="ECO:0000256" key="4">
    <source>
        <dbReference type="ARBA" id="ARBA00022473"/>
    </source>
</evidence>
<dbReference type="Ensembl" id="ENSAMXT00005006392.1">
    <property type="protein sequence ID" value="ENSAMXP00005005605.1"/>
    <property type="gene ID" value="ENSAMXG00005003431.1"/>
</dbReference>
<evidence type="ECO:0000256" key="22">
    <source>
        <dbReference type="SAM" id="MobiDB-lite"/>
    </source>
</evidence>
<feature type="compositionally biased region" description="Basic and acidic residues" evidence="22">
    <location>
        <begin position="461"/>
        <end position="479"/>
    </location>
</feature>
<feature type="compositionally biased region" description="Polar residues" evidence="22">
    <location>
        <begin position="32"/>
        <end position="51"/>
    </location>
</feature>
<dbReference type="PROSITE" id="PS00246">
    <property type="entry name" value="WNT1"/>
    <property type="match status" value="1"/>
</dbReference>
<feature type="domain" description="C2H2-type" evidence="23">
    <location>
        <begin position="183"/>
        <end position="210"/>
    </location>
</feature>
<dbReference type="GO" id="GO:0005109">
    <property type="term" value="F:frizzled binding"/>
    <property type="evidence" value="ECO:0007669"/>
    <property type="project" value="TreeGrafter"/>
</dbReference>
<dbReference type="FunFam" id="3.30.2460.20:FF:000001">
    <property type="entry name" value="Wnt homolog"/>
    <property type="match status" value="1"/>
</dbReference>
<evidence type="ECO:0000256" key="21">
    <source>
        <dbReference type="RuleBase" id="RU003500"/>
    </source>
</evidence>
<keyword evidence="16" id="KW-0325">Glycoprotein</keyword>
<feature type="region of interest" description="Disordered" evidence="22">
    <location>
        <begin position="244"/>
        <end position="263"/>
    </location>
</feature>
<keyword evidence="18" id="KW-0449">Lipoprotein</keyword>
<evidence type="ECO:0000256" key="17">
    <source>
        <dbReference type="ARBA" id="ARBA00023242"/>
    </source>
</evidence>
<evidence type="ECO:0000256" key="3">
    <source>
        <dbReference type="ARBA" id="ARBA00005683"/>
    </source>
</evidence>
<comment type="subcellular location">
    <subcellularLocation>
        <location evidence="1">Nucleus</location>
    </subcellularLocation>
    <subcellularLocation>
        <location evidence="2 21">Secreted</location>
        <location evidence="2 21">Extracellular space</location>
        <location evidence="2 21">Extracellular matrix</location>
    </subcellularLocation>
</comment>
<evidence type="ECO:0000256" key="9">
    <source>
        <dbReference type="ARBA" id="ARBA00022737"/>
    </source>
</evidence>
<dbReference type="Pfam" id="PF00096">
    <property type="entry name" value="zf-C2H2"/>
    <property type="match status" value="3"/>
</dbReference>
<feature type="compositionally biased region" description="Polar residues" evidence="22">
    <location>
        <begin position="420"/>
        <end position="433"/>
    </location>
</feature>
<keyword evidence="17" id="KW-0539">Nucleus</keyword>
<comment type="similarity">
    <text evidence="3 21">Belongs to the Wnt family.</text>
</comment>
<evidence type="ECO:0000256" key="20">
    <source>
        <dbReference type="PROSITE-ProRule" id="PRU00042"/>
    </source>
</evidence>
<evidence type="ECO:0000256" key="11">
    <source>
        <dbReference type="ARBA" id="ARBA00022833"/>
    </source>
</evidence>
<keyword evidence="11" id="KW-0862">Zinc</keyword>
<dbReference type="InterPro" id="IPR043158">
    <property type="entry name" value="Wnt_C"/>
</dbReference>
<dbReference type="Proteomes" id="UP000694621">
    <property type="component" value="Unplaced"/>
</dbReference>
<dbReference type="InterPro" id="IPR005817">
    <property type="entry name" value="Wnt"/>
</dbReference>
<dbReference type="GO" id="GO:0030182">
    <property type="term" value="P:neuron differentiation"/>
    <property type="evidence" value="ECO:0007669"/>
    <property type="project" value="TreeGrafter"/>
</dbReference>
<dbReference type="GO" id="GO:0005615">
    <property type="term" value="C:extracellular space"/>
    <property type="evidence" value="ECO:0007669"/>
    <property type="project" value="TreeGrafter"/>
</dbReference>
<feature type="domain" description="C2H2-type" evidence="23">
    <location>
        <begin position="155"/>
        <end position="182"/>
    </location>
</feature>
<evidence type="ECO:0000256" key="10">
    <source>
        <dbReference type="ARBA" id="ARBA00022771"/>
    </source>
</evidence>
<keyword evidence="4 21" id="KW-0217">Developmental protein</keyword>
<keyword evidence="9" id="KW-0677">Repeat</keyword>
<keyword evidence="5" id="KW-0964">Secreted</keyword>
<dbReference type="InterPro" id="IPR013087">
    <property type="entry name" value="Znf_C2H2_type"/>
</dbReference>
<keyword evidence="15" id="KW-0804">Transcription</keyword>
<evidence type="ECO:0000256" key="15">
    <source>
        <dbReference type="ARBA" id="ARBA00023163"/>
    </source>
</evidence>
<proteinExistence type="inferred from homology"/>
<dbReference type="AlphaFoldDB" id="A0A8B9H750"/>
<dbReference type="Gene3D" id="3.30.2460.20">
    <property type="match status" value="1"/>
</dbReference>
<evidence type="ECO:0000256" key="1">
    <source>
        <dbReference type="ARBA" id="ARBA00004123"/>
    </source>
</evidence>
<feature type="compositionally biased region" description="Basic and acidic residues" evidence="22">
    <location>
        <begin position="68"/>
        <end position="86"/>
    </location>
</feature>
<dbReference type="SUPFAM" id="SSF57667">
    <property type="entry name" value="beta-beta-alpha zinc fingers"/>
    <property type="match status" value="3"/>
</dbReference>
<dbReference type="PROSITE" id="PS00028">
    <property type="entry name" value="ZINC_FINGER_C2H2_1"/>
    <property type="match status" value="5"/>
</dbReference>